<reference evidence="3" key="1">
    <citation type="journal article" date="2014" name="Int. J. Syst. Evol. Microbiol.">
        <title>Complete genome sequence of Corynebacterium casei LMG S-19264T (=DSM 44701T), isolated from a smear-ripened cheese.</title>
        <authorList>
            <consortium name="US DOE Joint Genome Institute (JGI-PGF)"/>
            <person name="Walter F."/>
            <person name="Albersmeier A."/>
            <person name="Kalinowski J."/>
            <person name="Ruckert C."/>
        </authorList>
    </citation>
    <scope>NUCLEOTIDE SEQUENCE</scope>
    <source>
        <strain evidence="3">JCM 5069</strain>
    </source>
</reference>
<proteinExistence type="predicted"/>
<feature type="compositionally biased region" description="Acidic residues" evidence="1">
    <location>
        <begin position="1"/>
        <end position="10"/>
    </location>
</feature>
<dbReference type="Proteomes" id="UP000603708">
    <property type="component" value="Unassembled WGS sequence"/>
</dbReference>
<dbReference type="Pfam" id="PF06912">
    <property type="entry name" value="DUF1275"/>
    <property type="match status" value="1"/>
</dbReference>
<evidence type="ECO:0000313" key="3">
    <source>
        <dbReference type="EMBL" id="GHH84450.1"/>
    </source>
</evidence>
<dbReference type="PANTHER" id="PTHR37488">
    <property type="entry name" value="DUF1275 DOMAIN-CONTAINING PROTEIN"/>
    <property type="match status" value="1"/>
</dbReference>
<evidence type="ECO:0000256" key="1">
    <source>
        <dbReference type="SAM" id="MobiDB-lite"/>
    </source>
</evidence>
<keyword evidence="4" id="KW-1185">Reference proteome</keyword>
<reference evidence="3" key="2">
    <citation type="submission" date="2020-09" db="EMBL/GenBank/DDBJ databases">
        <authorList>
            <person name="Sun Q."/>
            <person name="Ohkuma M."/>
        </authorList>
    </citation>
    <scope>NUCLEOTIDE SEQUENCE</scope>
    <source>
        <strain evidence="3">JCM 5069</strain>
    </source>
</reference>
<dbReference type="EMBL" id="BNCD01000015">
    <property type="protein sequence ID" value="GHH84450.1"/>
    <property type="molecule type" value="Genomic_DNA"/>
</dbReference>
<organism evidence="3 4">
    <name type="scientific">Streptomyces sulfonofaciens</name>
    <dbReference type="NCBI Taxonomy" id="68272"/>
    <lineage>
        <taxon>Bacteria</taxon>
        <taxon>Bacillati</taxon>
        <taxon>Actinomycetota</taxon>
        <taxon>Actinomycetes</taxon>
        <taxon>Kitasatosporales</taxon>
        <taxon>Streptomycetaceae</taxon>
        <taxon>Streptomyces</taxon>
    </lineage>
</organism>
<feature type="transmembrane region" description="Helical" evidence="2">
    <location>
        <begin position="202"/>
        <end position="219"/>
    </location>
</feature>
<evidence type="ECO:0000313" key="4">
    <source>
        <dbReference type="Proteomes" id="UP000603708"/>
    </source>
</evidence>
<protein>
    <submittedName>
        <fullName evidence="3">Membrane protein</fullName>
    </submittedName>
</protein>
<feature type="transmembrane region" description="Helical" evidence="2">
    <location>
        <begin position="225"/>
        <end position="243"/>
    </location>
</feature>
<evidence type="ECO:0000256" key="2">
    <source>
        <dbReference type="SAM" id="Phobius"/>
    </source>
</evidence>
<dbReference type="InterPro" id="IPR010699">
    <property type="entry name" value="DUF1275"/>
</dbReference>
<gene>
    <name evidence="3" type="ORF">GCM10018793_48850</name>
</gene>
<keyword evidence="2" id="KW-1133">Transmembrane helix</keyword>
<sequence>MPTSAPDEEPEPHGRRPGGSGSAPHDGPGARGPRLLPVLLALTVVSGIIDAVSYLALGHVFTANMTGNVAVLGFAAAGAAEFSAAHALVSLAAFLAGSAAGGWAGQLFAGRARRTWLRVAFTAEAALLGAASAVSALAPDSSEGTEYALVAVTALAMGVRNTTVRRLGVADMTTTVLTMTLTGLAADSPLGGGRSVRPVRRLGSVLALLAGALLGGWLVLHHDLWLPLLIAAAMTGALVPTVSGRM</sequence>
<feature type="region of interest" description="Disordered" evidence="1">
    <location>
        <begin position="1"/>
        <end position="28"/>
    </location>
</feature>
<feature type="transmembrane region" description="Helical" evidence="2">
    <location>
        <begin position="35"/>
        <end position="57"/>
    </location>
</feature>
<dbReference type="RefSeq" id="WP_189935567.1">
    <property type="nucleotide sequence ID" value="NZ_BNCD01000015.1"/>
</dbReference>
<dbReference type="AlphaFoldDB" id="A0A919GI66"/>
<accession>A0A919GI66</accession>
<keyword evidence="2" id="KW-0472">Membrane</keyword>
<name>A0A919GI66_9ACTN</name>
<feature type="transmembrane region" description="Helical" evidence="2">
    <location>
        <begin position="69"/>
        <end position="95"/>
    </location>
</feature>
<dbReference type="PANTHER" id="PTHR37488:SF2">
    <property type="entry name" value="DUF1275 DOMAIN-CONTAINING PROTEIN"/>
    <property type="match status" value="1"/>
</dbReference>
<keyword evidence="2" id="KW-0812">Transmembrane</keyword>
<comment type="caution">
    <text evidence="3">The sequence shown here is derived from an EMBL/GenBank/DDBJ whole genome shotgun (WGS) entry which is preliminary data.</text>
</comment>